<feature type="domain" description="HNH" evidence="1">
    <location>
        <begin position="16"/>
        <end position="54"/>
    </location>
</feature>
<accession>A0ABU5I701</accession>
<evidence type="ECO:0000259" key="1">
    <source>
        <dbReference type="Pfam" id="PF01844"/>
    </source>
</evidence>
<organism evidence="2 3">
    <name type="scientific">Fulvimarina uroteuthidis</name>
    <dbReference type="NCBI Taxonomy" id="3098149"/>
    <lineage>
        <taxon>Bacteria</taxon>
        <taxon>Pseudomonadati</taxon>
        <taxon>Pseudomonadota</taxon>
        <taxon>Alphaproteobacteria</taxon>
        <taxon>Hyphomicrobiales</taxon>
        <taxon>Aurantimonadaceae</taxon>
        <taxon>Fulvimarina</taxon>
    </lineage>
</organism>
<keyword evidence="3" id="KW-1185">Reference proteome</keyword>
<evidence type="ECO:0000313" key="3">
    <source>
        <dbReference type="Proteomes" id="UP001294412"/>
    </source>
</evidence>
<dbReference type="EMBL" id="JAXLPB010000013">
    <property type="protein sequence ID" value="MDY8111142.1"/>
    <property type="molecule type" value="Genomic_DNA"/>
</dbReference>
<dbReference type="Pfam" id="PF01844">
    <property type="entry name" value="HNH"/>
    <property type="match status" value="1"/>
</dbReference>
<protein>
    <submittedName>
        <fullName evidence="2">HNH endonuclease</fullName>
    </submittedName>
</protein>
<evidence type="ECO:0000313" key="2">
    <source>
        <dbReference type="EMBL" id="MDY8111142.1"/>
    </source>
</evidence>
<dbReference type="Proteomes" id="UP001294412">
    <property type="component" value="Unassembled WGS sequence"/>
</dbReference>
<dbReference type="RefSeq" id="WP_322189331.1">
    <property type="nucleotide sequence ID" value="NZ_JAXLPB010000013.1"/>
</dbReference>
<keyword evidence="2" id="KW-0540">Nuclease</keyword>
<comment type="caution">
    <text evidence="2">The sequence shown here is derived from an EMBL/GenBank/DDBJ whole genome shotgun (WGS) entry which is preliminary data.</text>
</comment>
<proteinExistence type="predicted"/>
<reference evidence="2 3" key="1">
    <citation type="submission" date="2023-12" db="EMBL/GenBank/DDBJ databases">
        <title>Description of Novel Strain Fulvimarina sp. 2208YS6-2-32 isolated from Uroteuthis (Photololigo) edulis.</title>
        <authorList>
            <person name="Park J.-S."/>
        </authorList>
    </citation>
    <scope>NUCLEOTIDE SEQUENCE [LARGE SCALE GENOMIC DNA]</scope>
    <source>
        <strain evidence="2 3">2208YS6-2-32</strain>
    </source>
</reference>
<keyword evidence="2" id="KW-0378">Hydrolase</keyword>
<sequence>MLKPNRRRSGDEDTKCEPCGTHATMVNYIAPHKGDKHLFQSRSNWQAICAPCHNGAVQSSEGRPV</sequence>
<name>A0ABU5I701_9HYPH</name>
<keyword evidence="2" id="KW-0255">Endonuclease</keyword>
<gene>
    <name evidence="2" type="ORF">U0C82_18640</name>
</gene>
<dbReference type="InterPro" id="IPR002711">
    <property type="entry name" value="HNH"/>
</dbReference>
<dbReference type="GO" id="GO:0004519">
    <property type="term" value="F:endonuclease activity"/>
    <property type="evidence" value="ECO:0007669"/>
    <property type="project" value="UniProtKB-KW"/>
</dbReference>